<reference evidence="2" key="1">
    <citation type="journal article" date="2019" name="Int. J. Syst. Evol. Microbiol.">
        <title>The Global Catalogue of Microorganisms (GCM) 10K type strain sequencing project: providing services to taxonomists for standard genome sequencing and annotation.</title>
        <authorList>
            <consortium name="The Broad Institute Genomics Platform"/>
            <consortium name="The Broad Institute Genome Sequencing Center for Infectious Disease"/>
            <person name="Wu L."/>
            <person name="Ma J."/>
        </authorList>
    </citation>
    <scope>NUCLEOTIDE SEQUENCE [LARGE SCALE GENOMIC DNA]</scope>
    <source>
        <strain evidence="2">CCUG 62981</strain>
    </source>
</reference>
<evidence type="ECO:0008006" key="3">
    <source>
        <dbReference type="Google" id="ProtNLM"/>
    </source>
</evidence>
<sequence>MNRSVIEIQDARKRIKDTLSEKQMFPYNKSLFLSTPIICFPEYRQLIGFSPSLIIRRFTEGIYFDLASESDFGVALGAAFENYVIETIKTGGCKSWDVSPEISMVKKGVGTIHTSDAIINTESCSIFIECKFNRPTHVAKFDLSDENAVDGQIDKFAGFFAQGYKAAYRACRGDFGEIVLHKDNIFLIIVSPDEWHLVSQARVREFEGAVKSKIPEELWCEDFFRRLRPIRCSMASFEVLVQACAQLGSANVMSKISTPESRWDFVRGHLINHYGKSKGFRPRKLWSDDFDDLIDLTLLA</sequence>
<keyword evidence="2" id="KW-1185">Reference proteome</keyword>
<organism evidence="1 2">
    <name type="scientific">Glycocaulis abyssi</name>
    <dbReference type="NCBI Taxonomy" id="1433403"/>
    <lineage>
        <taxon>Bacteria</taxon>
        <taxon>Pseudomonadati</taxon>
        <taxon>Pseudomonadota</taxon>
        <taxon>Alphaproteobacteria</taxon>
        <taxon>Maricaulales</taxon>
        <taxon>Maricaulaceae</taxon>
        <taxon>Glycocaulis</taxon>
    </lineage>
</organism>
<accession>A0ABV9NFZ4</accession>
<gene>
    <name evidence="1" type="ORF">ACFPB0_11730</name>
</gene>
<name>A0ABV9NFZ4_9PROT</name>
<dbReference type="RefSeq" id="WP_371393001.1">
    <property type="nucleotide sequence ID" value="NZ_CP163421.1"/>
</dbReference>
<evidence type="ECO:0000313" key="2">
    <source>
        <dbReference type="Proteomes" id="UP001596024"/>
    </source>
</evidence>
<dbReference type="Proteomes" id="UP001596024">
    <property type="component" value="Unassembled WGS sequence"/>
</dbReference>
<protein>
    <recommendedName>
        <fullName evidence="3">Restriction endonuclease</fullName>
    </recommendedName>
</protein>
<proteinExistence type="predicted"/>
<evidence type="ECO:0000313" key="1">
    <source>
        <dbReference type="EMBL" id="MFC4725963.1"/>
    </source>
</evidence>
<comment type="caution">
    <text evidence="1">The sequence shown here is derived from an EMBL/GenBank/DDBJ whole genome shotgun (WGS) entry which is preliminary data.</text>
</comment>
<dbReference type="EMBL" id="JBHSGQ010000006">
    <property type="protein sequence ID" value="MFC4725963.1"/>
    <property type="molecule type" value="Genomic_DNA"/>
</dbReference>